<feature type="domain" description="ADF-H" evidence="3">
    <location>
        <begin position="4"/>
        <end position="147"/>
    </location>
</feature>
<sequence length="161" mass="18607">MASGVQVDDQVKDIINNMKVVKSDADANERIRLVILEIKDGYIKVENIYREKDLSGEDDIFKFFLSLLNKEKCRYLLYDCHFETKESSRKEELVFVMWAPETAPIKSKMQYASSKDSIKKVLTGIKHELQMNDLSDYGTRDQFAEKICKNVIKVEGHPVGH</sequence>
<comment type="similarity">
    <text evidence="1">Belongs to the actin-binding proteins ADF family.</text>
</comment>
<dbReference type="Pfam" id="PF00241">
    <property type="entry name" value="Cofilin_ADF"/>
    <property type="match status" value="1"/>
</dbReference>
<dbReference type="Proteomes" id="UP001345963">
    <property type="component" value="Unassembled WGS sequence"/>
</dbReference>
<reference evidence="4 5" key="1">
    <citation type="submission" date="2021-07" db="EMBL/GenBank/DDBJ databases">
        <authorList>
            <person name="Palmer J.M."/>
        </authorList>
    </citation>
    <scope>NUCLEOTIDE SEQUENCE [LARGE SCALE GENOMIC DNA]</scope>
    <source>
        <strain evidence="4 5">AT_MEX2019</strain>
        <tissue evidence="4">Muscle</tissue>
    </source>
</reference>
<evidence type="ECO:0000313" key="4">
    <source>
        <dbReference type="EMBL" id="MED6244754.1"/>
    </source>
</evidence>
<name>A0ABU7B4M1_9TELE</name>
<accession>A0ABU7B4M1</accession>
<evidence type="ECO:0000259" key="3">
    <source>
        <dbReference type="PROSITE" id="PS51263"/>
    </source>
</evidence>
<comment type="caution">
    <text evidence="4">The sequence shown here is derived from an EMBL/GenBank/DDBJ whole genome shotgun (WGS) entry which is preliminary data.</text>
</comment>
<dbReference type="CDD" id="cd11286">
    <property type="entry name" value="ADF_cofilin_like"/>
    <property type="match status" value="1"/>
</dbReference>
<dbReference type="InterPro" id="IPR002108">
    <property type="entry name" value="ADF-H"/>
</dbReference>
<evidence type="ECO:0000256" key="1">
    <source>
        <dbReference type="ARBA" id="ARBA00006844"/>
    </source>
</evidence>
<dbReference type="PROSITE" id="PS51263">
    <property type="entry name" value="ADF_H"/>
    <property type="match status" value="1"/>
</dbReference>
<proteinExistence type="inferred from homology"/>
<evidence type="ECO:0000313" key="5">
    <source>
        <dbReference type="Proteomes" id="UP001345963"/>
    </source>
</evidence>
<dbReference type="InterPro" id="IPR029006">
    <property type="entry name" value="ADF-H/Gelsolin-like_dom_sf"/>
</dbReference>
<gene>
    <name evidence="4" type="ORF">ATANTOWER_023257</name>
</gene>
<dbReference type="SMART" id="SM00102">
    <property type="entry name" value="ADF"/>
    <property type="match status" value="1"/>
</dbReference>
<dbReference type="PANTHER" id="PTHR11913">
    <property type="entry name" value="COFILIN-RELATED"/>
    <property type="match status" value="1"/>
</dbReference>
<dbReference type="InterPro" id="IPR017904">
    <property type="entry name" value="ADF/Cofilin"/>
</dbReference>
<protein>
    <recommendedName>
        <fullName evidence="3">ADF-H domain-containing protein</fullName>
    </recommendedName>
</protein>
<evidence type="ECO:0000256" key="2">
    <source>
        <dbReference type="ARBA" id="ARBA00023203"/>
    </source>
</evidence>
<dbReference type="EMBL" id="JAHUTI010039854">
    <property type="protein sequence ID" value="MED6244754.1"/>
    <property type="molecule type" value="Genomic_DNA"/>
</dbReference>
<organism evidence="4 5">
    <name type="scientific">Ataeniobius toweri</name>
    <dbReference type="NCBI Taxonomy" id="208326"/>
    <lineage>
        <taxon>Eukaryota</taxon>
        <taxon>Metazoa</taxon>
        <taxon>Chordata</taxon>
        <taxon>Craniata</taxon>
        <taxon>Vertebrata</taxon>
        <taxon>Euteleostomi</taxon>
        <taxon>Actinopterygii</taxon>
        <taxon>Neopterygii</taxon>
        <taxon>Teleostei</taxon>
        <taxon>Neoteleostei</taxon>
        <taxon>Acanthomorphata</taxon>
        <taxon>Ovalentaria</taxon>
        <taxon>Atherinomorphae</taxon>
        <taxon>Cyprinodontiformes</taxon>
        <taxon>Goodeidae</taxon>
        <taxon>Ataeniobius</taxon>
    </lineage>
</organism>
<dbReference type="SUPFAM" id="SSF55753">
    <property type="entry name" value="Actin depolymerizing proteins"/>
    <property type="match status" value="1"/>
</dbReference>
<dbReference type="Gene3D" id="3.40.20.10">
    <property type="entry name" value="Severin"/>
    <property type="match status" value="1"/>
</dbReference>
<keyword evidence="5" id="KW-1185">Reference proteome</keyword>
<keyword evidence="2" id="KW-0009">Actin-binding</keyword>
<dbReference type="PRINTS" id="PR00006">
    <property type="entry name" value="COFILIN"/>
</dbReference>